<evidence type="ECO:0000313" key="2">
    <source>
        <dbReference type="Proteomes" id="UP000017174"/>
    </source>
</evidence>
<gene>
    <name evidence="1" type="ORF">HMPREF0742_02437</name>
</gene>
<dbReference type="Proteomes" id="UP000017174">
    <property type="component" value="Unassembled WGS sequence"/>
</dbReference>
<dbReference type="AlphaFoldDB" id="U7UX90"/>
<accession>U7UX90</accession>
<organism evidence="1 2">
    <name type="scientific">Rothia aeria F0184</name>
    <dbReference type="NCBI Taxonomy" id="888019"/>
    <lineage>
        <taxon>Bacteria</taxon>
        <taxon>Bacillati</taxon>
        <taxon>Actinomycetota</taxon>
        <taxon>Actinomycetes</taxon>
        <taxon>Micrococcales</taxon>
        <taxon>Micrococcaceae</taxon>
        <taxon>Rothia</taxon>
    </lineage>
</organism>
<dbReference type="EMBL" id="AXZG01000068">
    <property type="protein sequence ID" value="ERT64062.1"/>
    <property type="molecule type" value="Genomic_DNA"/>
</dbReference>
<name>U7UX90_9MICC</name>
<protein>
    <submittedName>
        <fullName evidence="1">Uncharacterized protein</fullName>
    </submittedName>
</protein>
<sequence length="40" mass="4325">MPFPGAETVLLIYTLPLFTFDIIPSCGKCSPSRAGLWPQG</sequence>
<dbReference type="HOGENOM" id="CLU_3295923_0_0_11"/>
<evidence type="ECO:0000313" key="1">
    <source>
        <dbReference type="EMBL" id="ERT64062.1"/>
    </source>
</evidence>
<reference evidence="1 2" key="1">
    <citation type="submission" date="2013-08" db="EMBL/GenBank/DDBJ databases">
        <authorList>
            <person name="Weinstock G."/>
            <person name="Sodergren E."/>
            <person name="Wylie T."/>
            <person name="Fulton L."/>
            <person name="Fulton R."/>
            <person name="Fronick C."/>
            <person name="O'Laughlin M."/>
            <person name="Godfrey J."/>
            <person name="Miner T."/>
            <person name="Herter B."/>
            <person name="Appelbaum E."/>
            <person name="Cordes M."/>
            <person name="Lek S."/>
            <person name="Wollam A."/>
            <person name="Pepin K.H."/>
            <person name="Palsikar V.B."/>
            <person name="Mitreva M."/>
            <person name="Wilson R.K."/>
        </authorList>
    </citation>
    <scope>NUCLEOTIDE SEQUENCE [LARGE SCALE GENOMIC DNA]</scope>
    <source>
        <strain evidence="1 2">F0184</strain>
    </source>
</reference>
<proteinExistence type="predicted"/>
<comment type="caution">
    <text evidence="1">The sequence shown here is derived from an EMBL/GenBank/DDBJ whole genome shotgun (WGS) entry which is preliminary data.</text>
</comment>